<protein>
    <recommendedName>
        <fullName evidence="4">Hemolysin type calcium-binding protein</fullName>
    </recommendedName>
</protein>
<organism evidence="2 3">
    <name type="scientific">Roseicyclus marinus</name>
    <dbReference type="NCBI Taxonomy" id="2161673"/>
    <lineage>
        <taxon>Bacteria</taxon>
        <taxon>Pseudomonadati</taxon>
        <taxon>Pseudomonadota</taxon>
        <taxon>Alphaproteobacteria</taxon>
        <taxon>Rhodobacterales</taxon>
        <taxon>Roseobacteraceae</taxon>
        <taxon>Roseicyclus</taxon>
    </lineage>
</organism>
<dbReference type="InterPro" id="IPR050557">
    <property type="entry name" value="RTX_toxin/Mannuronan_C5-epim"/>
</dbReference>
<dbReference type="PRINTS" id="PR00313">
    <property type="entry name" value="CABNDNGRPT"/>
</dbReference>
<dbReference type="Proteomes" id="UP001337723">
    <property type="component" value="Chromosome"/>
</dbReference>
<name>A0AA48HM00_9RHOB</name>
<evidence type="ECO:0008006" key="4">
    <source>
        <dbReference type="Google" id="ProtNLM"/>
    </source>
</evidence>
<proteinExistence type="predicted"/>
<dbReference type="SUPFAM" id="SSF51120">
    <property type="entry name" value="beta-Roll"/>
    <property type="match status" value="2"/>
</dbReference>
<keyword evidence="3" id="KW-1185">Reference proteome</keyword>
<dbReference type="RefSeq" id="WP_338272738.1">
    <property type="nucleotide sequence ID" value="NZ_AP027266.1"/>
</dbReference>
<accession>A0AA48HM00</accession>
<dbReference type="InterPro" id="IPR011049">
    <property type="entry name" value="Serralysin-like_metalloprot_C"/>
</dbReference>
<gene>
    <name evidence="2" type="ORF">MACH21_28980</name>
</gene>
<dbReference type="Gene3D" id="2.150.10.10">
    <property type="entry name" value="Serralysin-like metalloprotease, C-terminal"/>
    <property type="match status" value="1"/>
</dbReference>
<evidence type="ECO:0000313" key="2">
    <source>
        <dbReference type="EMBL" id="BDW86721.1"/>
    </source>
</evidence>
<dbReference type="KEGG" id="rmai:MACH21_28980"/>
<feature type="region of interest" description="Disordered" evidence="1">
    <location>
        <begin position="1"/>
        <end position="39"/>
    </location>
</feature>
<dbReference type="EMBL" id="AP027266">
    <property type="protein sequence ID" value="BDW86721.1"/>
    <property type="molecule type" value="Genomic_DNA"/>
</dbReference>
<dbReference type="PANTHER" id="PTHR38340">
    <property type="entry name" value="S-LAYER PROTEIN"/>
    <property type="match status" value="1"/>
</dbReference>
<dbReference type="PANTHER" id="PTHR38340:SF1">
    <property type="entry name" value="S-LAYER PROTEIN"/>
    <property type="match status" value="1"/>
</dbReference>
<evidence type="ECO:0000313" key="3">
    <source>
        <dbReference type="Proteomes" id="UP001337723"/>
    </source>
</evidence>
<sequence length="356" mass="36012">MAATVGFVATDLLNKEDDASGSSDEATPDALPDAPPDDEGEQALVTLVTDGLQATGGDGVDSYILDPAVEGTFTTSITAGNGDDSIDLGDTYVRGGPFLADGQIDGGAGDDVIMAVGGGSTITGGAGDDTIAGFLLGSSVTGGEGDDSINVLSGGGDATTVDGGAGNDTLDGTLSDNIRLLGGAGDDVITTAGVSYDGTNFFIVANGGEGNDTLTHEVEVFPLPRMHEPGFPATYGPRMAGGAGADSFEFVLTSESGSYTPYPDDPTIFINDAARIVDFERGVDTLSIDLSALDPRYVVESGQLRDDTARGTTVLSLRLTSDTLPIQLVQITVSPLGLRWGDVTFIGQAPATLAVA</sequence>
<reference evidence="2 3" key="1">
    <citation type="submission" date="2023-01" db="EMBL/GenBank/DDBJ databases">
        <title>Complete genome sequence of Roseicyclus marinus strain Dej080120_10.</title>
        <authorList>
            <person name="Ueki S."/>
            <person name="Maruyama F."/>
        </authorList>
    </citation>
    <scope>NUCLEOTIDE SEQUENCE [LARGE SCALE GENOMIC DNA]</scope>
    <source>
        <strain evidence="2 3">Dej080120_10</strain>
    </source>
</reference>
<evidence type="ECO:0000256" key="1">
    <source>
        <dbReference type="SAM" id="MobiDB-lite"/>
    </source>
</evidence>
<dbReference type="AlphaFoldDB" id="A0AA48HM00"/>